<comment type="caution">
    <text evidence="5">The sequence shown here is derived from an EMBL/GenBank/DDBJ whole genome shotgun (WGS) entry which is preliminary data.</text>
</comment>
<dbReference type="Proteomes" id="UP001169242">
    <property type="component" value="Unassembled WGS sequence"/>
</dbReference>
<name>A0AA42DQL0_9FIRM</name>
<dbReference type="InterPro" id="IPR023210">
    <property type="entry name" value="NADP_OxRdtase_dom"/>
</dbReference>
<keyword evidence="6" id="KW-1185">Reference proteome</keyword>
<evidence type="ECO:0000259" key="4">
    <source>
        <dbReference type="Pfam" id="PF00248"/>
    </source>
</evidence>
<evidence type="ECO:0000256" key="3">
    <source>
        <dbReference type="ARBA" id="ARBA00038157"/>
    </source>
</evidence>
<comment type="similarity">
    <text evidence="3">Belongs to the aldo/keto reductase family. Aldo/keto reductase 2 subfamily.</text>
</comment>
<evidence type="ECO:0000313" key="5">
    <source>
        <dbReference type="EMBL" id="MDA3733071.1"/>
    </source>
</evidence>
<dbReference type="RefSeq" id="WP_053984036.1">
    <property type="nucleotide sequence ID" value="NZ_JAQIFT010000059.1"/>
</dbReference>
<proteinExistence type="inferred from homology"/>
<dbReference type="InterPro" id="IPR036812">
    <property type="entry name" value="NAD(P)_OxRdtase_dom_sf"/>
</dbReference>
<accession>A0AA42DQL0</accession>
<evidence type="ECO:0000256" key="2">
    <source>
        <dbReference type="ARBA" id="ARBA00023002"/>
    </source>
</evidence>
<dbReference type="SUPFAM" id="SSF51430">
    <property type="entry name" value="NAD(P)-linked oxidoreductase"/>
    <property type="match status" value="1"/>
</dbReference>
<gene>
    <name evidence="5" type="ORF">PBV87_16465</name>
</gene>
<dbReference type="Gene3D" id="3.20.20.100">
    <property type="entry name" value="NADP-dependent oxidoreductase domain"/>
    <property type="match status" value="1"/>
</dbReference>
<dbReference type="PANTHER" id="PTHR43364">
    <property type="entry name" value="NADH-SPECIFIC METHYLGLYOXAL REDUCTASE-RELATED"/>
    <property type="match status" value="1"/>
</dbReference>
<evidence type="ECO:0000256" key="1">
    <source>
        <dbReference type="ARBA" id="ARBA00022857"/>
    </source>
</evidence>
<dbReference type="Pfam" id="PF00248">
    <property type="entry name" value="Aldo_ket_red"/>
    <property type="match status" value="1"/>
</dbReference>
<dbReference type="PRINTS" id="PR00069">
    <property type="entry name" value="ALDKETRDTASE"/>
</dbReference>
<keyword evidence="2" id="KW-0560">Oxidoreductase</keyword>
<dbReference type="InterPro" id="IPR050523">
    <property type="entry name" value="AKR_Detox_Biosynth"/>
</dbReference>
<dbReference type="GO" id="GO:0005829">
    <property type="term" value="C:cytosol"/>
    <property type="evidence" value="ECO:0007669"/>
    <property type="project" value="TreeGrafter"/>
</dbReference>
<dbReference type="GO" id="GO:0016491">
    <property type="term" value="F:oxidoreductase activity"/>
    <property type="evidence" value="ECO:0007669"/>
    <property type="project" value="UniProtKB-KW"/>
</dbReference>
<dbReference type="PANTHER" id="PTHR43364:SF1">
    <property type="entry name" value="OXIDOREDUCTASE YDHF"/>
    <property type="match status" value="1"/>
</dbReference>
<protein>
    <submittedName>
        <fullName evidence="5">Aldo/keto reductase</fullName>
    </submittedName>
</protein>
<feature type="domain" description="NADP-dependent oxidoreductase" evidence="4">
    <location>
        <begin position="15"/>
        <end position="296"/>
    </location>
</feature>
<keyword evidence="1" id="KW-0521">NADP</keyword>
<organism evidence="5 6">
    <name type="scientific">Holtiella tumoricola</name>
    <dbReference type="NCBI Taxonomy" id="3018743"/>
    <lineage>
        <taxon>Bacteria</taxon>
        <taxon>Bacillati</taxon>
        <taxon>Bacillota</taxon>
        <taxon>Clostridia</taxon>
        <taxon>Lachnospirales</taxon>
        <taxon>Cellulosilyticaceae</taxon>
        <taxon>Holtiella</taxon>
    </lineage>
</organism>
<dbReference type="AlphaFoldDB" id="A0AA42DQL0"/>
<dbReference type="FunFam" id="3.20.20.100:FF:000008">
    <property type="entry name" value="Aldo/keto reductase family oxidoreductase"/>
    <property type="match status" value="1"/>
</dbReference>
<dbReference type="CDD" id="cd19092">
    <property type="entry name" value="AKR_BsYcsN_EcYdhF-like"/>
    <property type="match status" value="1"/>
</dbReference>
<evidence type="ECO:0000313" key="6">
    <source>
        <dbReference type="Proteomes" id="UP001169242"/>
    </source>
</evidence>
<sequence length="305" mass="34375">MKSIKLGTSSLHGSEISLGCMRMAGHTVEEVRTLIETAHEVGIDFYDHADIYGQGESESLFGKALKETSIKREDLVIQTKCGIRPGFFDFSKEHILSSVDKSLQRLGMDYVDVLLLHRPDTLMEPEEVAEAFRTLRESGKVRHFGVSNQNPMQMALLNRYLDEKIIINQLQLSITNTTMMDAGLNVNMENAAAVNRDGSVLDYCRLEDITIQAWSPFQYGFFEGVFLDNPKFPELNQVIDRIAAEKGITNSALAVAWILRHPARIQTIVGTTNHERLKAIAKGTEIELTRQEWYEIYRAAGNILP</sequence>
<reference evidence="5" key="1">
    <citation type="journal article" date="2023" name="Int. J. Syst. Evol. Microbiol.">
        <title>&lt;i&gt;Holtiella tumoricola&lt;/i&gt; gen. nov. sp. nov., isolated from a human clinical sample.</title>
        <authorList>
            <person name="Allen-Vercoe E."/>
            <person name="Daigneault M.C."/>
            <person name="Vancuren S.J."/>
            <person name="Cochrane K."/>
            <person name="O'Neal L.L."/>
            <person name="Sankaranarayanan K."/>
            <person name="Lawson P.A."/>
        </authorList>
    </citation>
    <scope>NUCLEOTIDE SEQUENCE</scope>
    <source>
        <strain evidence="5">CC70A</strain>
    </source>
</reference>
<dbReference type="InterPro" id="IPR020471">
    <property type="entry name" value="AKR"/>
</dbReference>
<dbReference type="EMBL" id="JAQIFT010000059">
    <property type="protein sequence ID" value="MDA3733071.1"/>
    <property type="molecule type" value="Genomic_DNA"/>
</dbReference>